<dbReference type="Proteomes" id="UP001642540">
    <property type="component" value="Unassembled WGS sequence"/>
</dbReference>
<accession>A0ABP1S743</accession>
<dbReference type="EMBL" id="CAXLJM020000164">
    <property type="protein sequence ID" value="CAL8145189.1"/>
    <property type="molecule type" value="Genomic_DNA"/>
</dbReference>
<feature type="transmembrane region" description="Helical" evidence="1">
    <location>
        <begin position="155"/>
        <end position="181"/>
    </location>
</feature>
<evidence type="ECO:0000313" key="3">
    <source>
        <dbReference type="Proteomes" id="UP001642540"/>
    </source>
</evidence>
<feature type="transmembrane region" description="Helical" evidence="1">
    <location>
        <begin position="40"/>
        <end position="65"/>
    </location>
</feature>
<protein>
    <submittedName>
        <fullName evidence="2">Uncharacterized protein</fullName>
    </submittedName>
</protein>
<keyword evidence="1" id="KW-1133">Transmembrane helix</keyword>
<evidence type="ECO:0000313" key="2">
    <source>
        <dbReference type="EMBL" id="CAL8145189.1"/>
    </source>
</evidence>
<feature type="transmembrane region" description="Helical" evidence="1">
    <location>
        <begin position="77"/>
        <end position="97"/>
    </location>
</feature>
<name>A0ABP1S743_9HEXA</name>
<comment type="caution">
    <text evidence="2">The sequence shown here is derived from an EMBL/GenBank/DDBJ whole genome shotgun (WGS) entry which is preliminary data.</text>
</comment>
<organism evidence="2 3">
    <name type="scientific">Orchesella dallaii</name>
    <dbReference type="NCBI Taxonomy" id="48710"/>
    <lineage>
        <taxon>Eukaryota</taxon>
        <taxon>Metazoa</taxon>
        <taxon>Ecdysozoa</taxon>
        <taxon>Arthropoda</taxon>
        <taxon>Hexapoda</taxon>
        <taxon>Collembola</taxon>
        <taxon>Entomobryomorpha</taxon>
        <taxon>Entomobryoidea</taxon>
        <taxon>Orchesellidae</taxon>
        <taxon>Orchesellinae</taxon>
        <taxon>Orchesella</taxon>
    </lineage>
</organism>
<sequence length="247" mass="27766">MEQYLQKFLKFYQSIGSFPYKLTFIPESQEFSIHFDSKSFWIWATFLATGLFHWGKTVITLAYFAPEYLKRKEYVNIVCHVMWTIGFCGMLCPHLPLAGRMNEVMQLGNGTLRSMSYIEKGANLIYVPYISSATGFGFVQGIFMTVRMAYMANVIITGLGILCILICGSILLVVTTIAGTINEQSLMFVRHVKGKGYRGSLGRRIVRAFKIVSVKSGNLYEVKRLTSLTVLGMLANVSGSVLLSIHF</sequence>
<keyword evidence="3" id="KW-1185">Reference proteome</keyword>
<feature type="transmembrane region" description="Helical" evidence="1">
    <location>
        <begin position="124"/>
        <end position="143"/>
    </location>
</feature>
<gene>
    <name evidence="2" type="ORF">ODALV1_LOCUS30410</name>
</gene>
<reference evidence="2 3" key="1">
    <citation type="submission" date="2024-08" db="EMBL/GenBank/DDBJ databases">
        <authorList>
            <person name="Cucini C."/>
            <person name="Frati F."/>
        </authorList>
    </citation>
    <scope>NUCLEOTIDE SEQUENCE [LARGE SCALE GENOMIC DNA]</scope>
</reference>
<keyword evidence="1" id="KW-0472">Membrane</keyword>
<evidence type="ECO:0000256" key="1">
    <source>
        <dbReference type="SAM" id="Phobius"/>
    </source>
</evidence>
<proteinExistence type="predicted"/>
<keyword evidence="1" id="KW-0812">Transmembrane</keyword>